<name>A0A1I6LRM1_9BACT</name>
<dbReference type="InterPro" id="IPR050397">
    <property type="entry name" value="Env_Response_Regulators"/>
</dbReference>
<feature type="domain" description="HTH crp-type" evidence="4">
    <location>
        <begin position="142"/>
        <end position="208"/>
    </location>
</feature>
<keyword evidence="1" id="KW-0805">Transcription regulation</keyword>
<evidence type="ECO:0000256" key="3">
    <source>
        <dbReference type="ARBA" id="ARBA00023163"/>
    </source>
</evidence>
<keyword evidence="2" id="KW-0238">DNA-binding</keyword>
<dbReference type="InterPro" id="IPR014710">
    <property type="entry name" value="RmlC-like_jellyroll"/>
</dbReference>
<keyword evidence="5" id="KW-0418">Kinase</keyword>
<keyword evidence="3" id="KW-0804">Transcription</keyword>
<evidence type="ECO:0000256" key="2">
    <source>
        <dbReference type="ARBA" id="ARBA00023125"/>
    </source>
</evidence>
<evidence type="ECO:0000256" key="1">
    <source>
        <dbReference type="ARBA" id="ARBA00023015"/>
    </source>
</evidence>
<dbReference type="PANTHER" id="PTHR24567:SF74">
    <property type="entry name" value="HTH-TYPE TRANSCRIPTIONAL REGULATOR ARCR"/>
    <property type="match status" value="1"/>
</dbReference>
<keyword evidence="6" id="KW-1185">Reference proteome</keyword>
<dbReference type="InterPro" id="IPR012318">
    <property type="entry name" value="HTH_CRP"/>
</dbReference>
<sequence length="246" mass="27595">MPIPVFRNTILKALHPDIILRLNLKPVVFEVEHEFEFPGKPIQHLFFVEAGMASMTVTFMNGAQVEVGTFGYESVIGVSALMGTKKSLNRVYTQIAGRGYSCLMEAARREFECGGQFQRLALAYVQAQLVQSAQSTACNAKHEVESRLARWLLICADRGNDDNFTMSHDFLAEMLGSTRPSVSIAARTLKLEGLIDYTRGEIRILDVAGLKKRSCECYQVIKDHLDHYANFSHSEDRSKDLRCVAL</sequence>
<gene>
    <name evidence="5" type="ORF">SAMN05421771_1165</name>
</gene>
<keyword evidence="5" id="KW-0808">Transferase</keyword>
<evidence type="ECO:0000259" key="4">
    <source>
        <dbReference type="PROSITE" id="PS51063"/>
    </source>
</evidence>
<dbReference type="STRING" id="474950.SAMN05421771_1165"/>
<dbReference type="SUPFAM" id="SSF46785">
    <property type="entry name" value="Winged helix' DNA-binding domain"/>
    <property type="match status" value="1"/>
</dbReference>
<proteinExistence type="predicted"/>
<dbReference type="SUPFAM" id="SSF51206">
    <property type="entry name" value="cAMP-binding domain-like"/>
    <property type="match status" value="1"/>
</dbReference>
<dbReference type="InterPro" id="IPR036390">
    <property type="entry name" value="WH_DNA-bd_sf"/>
</dbReference>
<dbReference type="PANTHER" id="PTHR24567">
    <property type="entry name" value="CRP FAMILY TRANSCRIPTIONAL REGULATORY PROTEIN"/>
    <property type="match status" value="1"/>
</dbReference>
<accession>A0A1I6LRM1</accession>
<organism evidence="5 6">
    <name type="scientific">Granulicella pectinivorans</name>
    <dbReference type="NCBI Taxonomy" id="474950"/>
    <lineage>
        <taxon>Bacteria</taxon>
        <taxon>Pseudomonadati</taxon>
        <taxon>Acidobacteriota</taxon>
        <taxon>Terriglobia</taxon>
        <taxon>Terriglobales</taxon>
        <taxon>Acidobacteriaceae</taxon>
        <taxon>Granulicella</taxon>
    </lineage>
</organism>
<dbReference type="GO" id="GO:0003677">
    <property type="term" value="F:DNA binding"/>
    <property type="evidence" value="ECO:0007669"/>
    <property type="project" value="UniProtKB-KW"/>
</dbReference>
<evidence type="ECO:0000313" key="6">
    <source>
        <dbReference type="Proteomes" id="UP000199024"/>
    </source>
</evidence>
<dbReference type="Gene3D" id="2.60.120.10">
    <property type="entry name" value="Jelly Rolls"/>
    <property type="match status" value="1"/>
</dbReference>
<dbReference type="GO" id="GO:0016301">
    <property type="term" value="F:kinase activity"/>
    <property type="evidence" value="ECO:0007669"/>
    <property type="project" value="UniProtKB-KW"/>
</dbReference>
<dbReference type="GO" id="GO:0005829">
    <property type="term" value="C:cytosol"/>
    <property type="evidence" value="ECO:0007669"/>
    <property type="project" value="TreeGrafter"/>
</dbReference>
<evidence type="ECO:0000313" key="5">
    <source>
        <dbReference type="EMBL" id="SFS06094.1"/>
    </source>
</evidence>
<dbReference type="PROSITE" id="PS51063">
    <property type="entry name" value="HTH_CRP_2"/>
    <property type="match status" value="1"/>
</dbReference>
<reference evidence="5 6" key="1">
    <citation type="submission" date="2016-10" db="EMBL/GenBank/DDBJ databases">
        <authorList>
            <person name="de Groot N.N."/>
        </authorList>
    </citation>
    <scope>NUCLEOTIDE SEQUENCE [LARGE SCALE GENOMIC DNA]</scope>
    <source>
        <strain evidence="5 6">DSM 21001</strain>
    </source>
</reference>
<dbReference type="GO" id="GO:0003700">
    <property type="term" value="F:DNA-binding transcription factor activity"/>
    <property type="evidence" value="ECO:0007669"/>
    <property type="project" value="TreeGrafter"/>
</dbReference>
<dbReference type="EMBL" id="FOZL01000001">
    <property type="protein sequence ID" value="SFS06094.1"/>
    <property type="molecule type" value="Genomic_DNA"/>
</dbReference>
<dbReference type="RefSeq" id="WP_089837451.1">
    <property type="nucleotide sequence ID" value="NZ_FOZL01000001.1"/>
</dbReference>
<dbReference type="Pfam" id="PF13545">
    <property type="entry name" value="HTH_Crp_2"/>
    <property type="match status" value="1"/>
</dbReference>
<dbReference type="OrthoDB" id="8969464at2"/>
<dbReference type="AlphaFoldDB" id="A0A1I6LRM1"/>
<dbReference type="Proteomes" id="UP000199024">
    <property type="component" value="Unassembled WGS sequence"/>
</dbReference>
<dbReference type="InterPro" id="IPR018490">
    <property type="entry name" value="cNMP-bd_dom_sf"/>
</dbReference>
<protein>
    <submittedName>
        <fullName evidence="5">cAMP-binding domain of CRP or a regulatory subunit of cAMP-dependent protein kinases</fullName>
    </submittedName>
</protein>